<evidence type="ECO:0000313" key="2">
    <source>
        <dbReference type="EMBL" id="PHN03599.1"/>
    </source>
</evidence>
<name>A0A2D0N614_FLAN2</name>
<dbReference type="Proteomes" id="UP000223913">
    <property type="component" value="Unassembled WGS sequence"/>
</dbReference>
<evidence type="ECO:0000256" key="1">
    <source>
        <dbReference type="SAM" id="SignalP"/>
    </source>
</evidence>
<protein>
    <recommendedName>
        <fullName evidence="4">Macroglobulin domain-containing protein</fullName>
    </recommendedName>
</protein>
<reference evidence="2 3" key="1">
    <citation type="submission" date="2017-10" db="EMBL/GenBank/DDBJ databases">
        <title>The draft genome sequence of Lewinella nigricans NBRC 102662.</title>
        <authorList>
            <person name="Wang K."/>
        </authorList>
    </citation>
    <scope>NUCLEOTIDE SEQUENCE [LARGE SCALE GENOMIC DNA]</scope>
    <source>
        <strain evidence="2 3">NBRC 102662</strain>
    </source>
</reference>
<keyword evidence="3" id="KW-1185">Reference proteome</keyword>
<feature type="signal peptide" evidence="1">
    <location>
        <begin position="1"/>
        <end position="20"/>
    </location>
</feature>
<evidence type="ECO:0008006" key="4">
    <source>
        <dbReference type="Google" id="ProtNLM"/>
    </source>
</evidence>
<dbReference type="RefSeq" id="WP_143473528.1">
    <property type="nucleotide sequence ID" value="NZ_PDUD01000030.1"/>
</dbReference>
<gene>
    <name evidence="2" type="ORF">CRP01_25400</name>
</gene>
<evidence type="ECO:0000313" key="3">
    <source>
        <dbReference type="Proteomes" id="UP000223913"/>
    </source>
</evidence>
<accession>A0A2D0N614</accession>
<dbReference type="EMBL" id="PDUD01000030">
    <property type="protein sequence ID" value="PHN03599.1"/>
    <property type="molecule type" value="Genomic_DNA"/>
</dbReference>
<keyword evidence="1" id="KW-0732">Signal</keyword>
<organism evidence="2 3">
    <name type="scientific">Flavilitoribacter nigricans (strain ATCC 23147 / DSM 23189 / NBRC 102662 / NCIMB 1420 / SS-2)</name>
    <name type="common">Lewinella nigricans</name>
    <dbReference type="NCBI Taxonomy" id="1122177"/>
    <lineage>
        <taxon>Bacteria</taxon>
        <taxon>Pseudomonadati</taxon>
        <taxon>Bacteroidota</taxon>
        <taxon>Saprospiria</taxon>
        <taxon>Saprospirales</taxon>
        <taxon>Lewinellaceae</taxon>
        <taxon>Flavilitoribacter</taxon>
    </lineage>
</organism>
<feature type="chain" id="PRO_5012497246" description="Macroglobulin domain-containing protein" evidence="1">
    <location>
        <begin position="21"/>
        <end position="560"/>
    </location>
</feature>
<comment type="caution">
    <text evidence="2">The sequence shown here is derived from an EMBL/GenBank/DDBJ whole genome shotgun (WGS) entry which is preliminary data.</text>
</comment>
<proteinExistence type="predicted"/>
<dbReference type="OrthoDB" id="679547at2"/>
<sequence>MYKNGLILVVALLVNLTAFATTWAPVNGTAEAAYYIHLDKSFYVNGEVIWYKFTMPADPQHQSAAIKMVLTDRNGQTLFYTFLKNREGASVAGYYKIPFDLPGGKYRISFLGTDANTGQRIKLAHADLPIYNDSEKITAPPAGSGNMGSAPTGLDDLNVEISFSKDTLRSRSEMETTIMVTDANGRPVEAEVSVAVSDQALTEMGGSRSATIVPGLPVPITEKLDTSITVKARLSDYSGKPLTANVLGVLIPDQNRIQYTRTLSPGVVNLRLPDFYAQQPIQFLGFPDEEDSIRVELQADEQLAAEGTLSYTPEILEYLELSRKRKKIFQLYTDLEFNFQPEIPQIAPQMLKPERTVQVKDYEAFDNVYLFFKEILTPLVFRQVTGEIFEAKVFTDKGNRVYEMLSGSPLFIIDGQATRDGNYVAHMKMDMIETVAIFTDRGELRKQFNVMGRSGVVIIETSSSDITVPETDADDIKSIRGLQAPVDFPAFSPEQFQSDRHRPFFRPQLYWNPELKTNTAGRAEATFFQSDATGNFQVRVMVKDKQGRVGYAEKTYYAAW</sequence>
<dbReference type="AlphaFoldDB" id="A0A2D0N614"/>